<proteinExistence type="predicted"/>
<evidence type="ECO:0000313" key="3">
    <source>
        <dbReference type="Proteomes" id="UP000256661"/>
    </source>
</evidence>
<feature type="compositionally biased region" description="Basic residues" evidence="1">
    <location>
        <begin position="431"/>
        <end position="440"/>
    </location>
</feature>
<dbReference type="EMBL" id="QTTT01000001">
    <property type="protein sequence ID" value="REF00652.1"/>
    <property type="molecule type" value="Genomic_DNA"/>
</dbReference>
<dbReference type="AlphaFoldDB" id="A0A3D9TA53"/>
<keyword evidence="3" id="KW-1185">Reference proteome</keyword>
<dbReference type="Proteomes" id="UP000256661">
    <property type="component" value="Unassembled WGS sequence"/>
</dbReference>
<accession>A0A3D9TA53</accession>
<evidence type="ECO:0000256" key="1">
    <source>
        <dbReference type="SAM" id="MobiDB-lite"/>
    </source>
</evidence>
<evidence type="ECO:0000313" key="2">
    <source>
        <dbReference type="EMBL" id="REF00652.1"/>
    </source>
</evidence>
<gene>
    <name evidence="2" type="ORF">DFJ69_6208</name>
</gene>
<protein>
    <submittedName>
        <fullName evidence="2">Uncharacterized protein</fullName>
    </submittedName>
</protein>
<comment type="caution">
    <text evidence="2">The sequence shown here is derived from an EMBL/GenBank/DDBJ whole genome shotgun (WGS) entry which is preliminary data.</text>
</comment>
<sequence>MDSSIIGAIVAIHEHAGFSVRPHRSPFWRRMLSEWVTPDREAVRQAVIQSIAADTEQLDRLVIHLIQDIATFADTASPTPQQKEPRSLLARAVALDACLAARGHRRPSEHYRMGALQFIAVANSPDLGGQWRDDAVIQWMYQATPDTLRGFIDACAGAAATWEDTSGLGRPNPFGRLLQAGAQIARGSPTEIDAAAIVSELTPPLRPFGALSRDASADRAAFTGPINDAVCVGDTIAVTRTGTSERQTLTGLVTSVLEGNRPLLAIWHPTRQQAVDIGDTLPRPAMSFPTITLPLGRVGNPVEAFRRLVELTATREIIGPRGDTGIQAGPGDDQAILVSSLSGWCGLPGEKLLEELQPTVKAVRAWVETALDTAPYLGELHRRYPDSGAVAPSSRDRGVDFPGPVGDAVRTRPASANPQRDVSPASPPDSRRHRPGPGRT</sequence>
<name>A0A3D9TA53_9ACTN</name>
<organism evidence="2 3">
    <name type="scientific">Thermomonospora umbrina</name>
    <dbReference type="NCBI Taxonomy" id="111806"/>
    <lineage>
        <taxon>Bacteria</taxon>
        <taxon>Bacillati</taxon>
        <taxon>Actinomycetota</taxon>
        <taxon>Actinomycetes</taxon>
        <taxon>Streptosporangiales</taxon>
        <taxon>Thermomonosporaceae</taxon>
        <taxon>Thermomonospora</taxon>
    </lineage>
</organism>
<reference evidence="2 3" key="1">
    <citation type="submission" date="2018-08" db="EMBL/GenBank/DDBJ databases">
        <title>Sequencing the genomes of 1000 actinobacteria strains.</title>
        <authorList>
            <person name="Klenk H.-P."/>
        </authorList>
    </citation>
    <scope>NUCLEOTIDE SEQUENCE [LARGE SCALE GENOMIC DNA]</scope>
    <source>
        <strain evidence="2 3">DSM 43927</strain>
    </source>
</reference>
<feature type="region of interest" description="Disordered" evidence="1">
    <location>
        <begin position="387"/>
        <end position="440"/>
    </location>
</feature>